<sequence length="97" mass="11657">MEKKSHQYKIQLEYLKNNKGEILEQEPLTFEFQNHDDIFKIIEMSIQRNNFPTQQDNVEFALGLKLFSEVMLRNKDNSLFEDFIPAFQQLMNKIKSK</sequence>
<accession>A0A562M8B6</accession>
<gene>
    <name evidence="1" type="ORF">IQ31_04586</name>
</gene>
<dbReference type="RefSeq" id="WP_145330139.1">
    <property type="nucleotide sequence ID" value="NZ_VLKR01000033.1"/>
</dbReference>
<dbReference type="Pfam" id="PF12977">
    <property type="entry name" value="DUF3861"/>
    <property type="match status" value="1"/>
</dbReference>
<dbReference type="AlphaFoldDB" id="A0A562M8B6"/>
<comment type="caution">
    <text evidence="1">The sequence shown here is derived from an EMBL/GenBank/DDBJ whole genome shotgun (WGS) entry which is preliminary data.</text>
</comment>
<reference evidence="1 2" key="1">
    <citation type="journal article" date="2015" name="Stand. Genomic Sci.">
        <title>Genomic Encyclopedia of Bacterial and Archaeal Type Strains, Phase III: the genomes of soil and plant-associated and newly described type strains.</title>
        <authorList>
            <person name="Whitman W.B."/>
            <person name="Woyke T."/>
            <person name="Klenk H.P."/>
            <person name="Zhou Y."/>
            <person name="Lilburn T.G."/>
            <person name="Beck B.J."/>
            <person name="De Vos P."/>
            <person name="Vandamme P."/>
            <person name="Eisen J.A."/>
            <person name="Garrity G."/>
            <person name="Hugenholtz P."/>
            <person name="Kyrpides N.C."/>
        </authorList>
    </citation>
    <scope>NUCLEOTIDE SEQUENCE [LARGE SCALE GENOMIC DNA]</scope>
    <source>
        <strain evidence="1 2">CGMCC 1.6855</strain>
    </source>
</reference>
<evidence type="ECO:0000313" key="2">
    <source>
        <dbReference type="Proteomes" id="UP000315908"/>
    </source>
</evidence>
<dbReference type="EMBL" id="VLKR01000033">
    <property type="protein sequence ID" value="TWI16133.1"/>
    <property type="molecule type" value="Genomic_DNA"/>
</dbReference>
<dbReference type="Proteomes" id="UP000315908">
    <property type="component" value="Unassembled WGS sequence"/>
</dbReference>
<dbReference type="Gene3D" id="3.10.20.850">
    <property type="entry name" value="Protein of unknown function DUF3861"/>
    <property type="match status" value="1"/>
</dbReference>
<dbReference type="InterPro" id="IPR038194">
    <property type="entry name" value="DUF3861_sf"/>
</dbReference>
<name>A0A562M8B6_9SPHI</name>
<protein>
    <submittedName>
        <fullName evidence="1">Uncharacterized protein DUF3861</fullName>
    </submittedName>
</protein>
<dbReference type="OrthoDB" id="119700at2"/>
<proteinExistence type="predicted"/>
<dbReference type="InterPro" id="IPR024476">
    <property type="entry name" value="DUF3861"/>
</dbReference>
<organism evidence="1 2">
    <name type="scientific">Sphingobacterium siyangense</name>
    <dbReference type="NCBI Taxonomy" id="459529"/>
    <lineage>
        <taxon>Bacteria</taxon>
        <taxon>Pseudomonadati</taxon>
        <taxon>Bacteroidota</taxon>
        <taxon>Sphingobacteriia</taxon>
        <taxon>Sphingobacteriales</taxon>
        <taxon>Sphingobacteriaceae</taxon>
        <taxon>Sphingobacterium</taxon>
    </lineage>
</organism>
<evidence type="ECO:0000313" key="1">
    <source>
        <dbReference type="EMBL" id="TWI16133.1"/>
    </source>
</evidence>